<sequence>MARSVFRFLSRQPETVELVGDALTLRLPRYGDFRQWHQLRAESRAFLEPWEPTWRHDELTESAFRRRVQRNEQEYASGQAAPFFLFRKADNALLGGMTIGYIRRGAAQSCMIGYWMGEKYAGQGHMFAALRLVIPYIFSGLQLHRIEAACIPDNTRSIRLLEKAGFRREGHLREYLKINGQWRDHVMFSRLATDGEMDGKIRTP</sequence>
<comment type="caution">
    <text evidence="5">The sequence shown here is derived from an EMBL/GenBank/DDBJ whole genome shotgun (WGS) entry which is preliminary data.</text>
</comment>
<dbReference type="OrthoDB" id="9801669at2"/>
<dbReference type="SUPFAM" id="SSF55729">
    <property type="entry name" value="Acyl-CoA N-acyltransferases (Nat)"/>
    <property type="match status" value="1"/>
</dbReference>
<keyword evidence="2" id="KW-0012">Acyltransferase</keyword>
<gene>
    <name evidence="5" type="ORF">DEM27_02465</name>
</gene>
<dbReference type="InterPro" id="IPR000182">
    <property type="entry name" value="GNAT_dom"/>
</dbReference>
<reference evidence="5 6" key="1">
    <citation type="submission" date="2018-05" db="EMBL/GenBank/DDBJ databases">
        <title>The draft genome of strain NS-104.</title>
        <authorList>
            <person name="Hang P."/>
            <person name="Jiang J."/>
        </authorList>
    </citation>
    <scope>NUCLEOTIDE SEQUENCE [LARGE SCALE GENOMIC DNA]</scope>
    <source>
        <strain evidence="5 6">NS-104</strain>
    </source>
</reference>
<dbReference type="Gene3D" id="3.40.630.30">
    <property type="match status" value="1"/>
</dbReference>
<proteinExistence type="inferred from homology"/>
<evidence type="ECO:0000256" key="2">
    <source>
        <dbReference type="ARBA" id="ARBA00023315"/>
    </source>
</evidence>
<dbReference type="InterPro" id="IPR016181">
    <property type="entry name" value="Acyl_CoA_acyltransferase"/>
</dbReference>
<dbReference type="Proteomes" id="UP000245252">
    <property type="component" value="Unassembled WGS sequence"/>
</dbReference>
<dbReference type="PROSITE" id="PS51186">
    <property type="entry name" value="GNAT"/>
    <property type="match status" value="1"/>
</dbReference>
<evidence type="ECO:0000256" key="3">
    <source>
        <dbReference type="ARBA" id="ARBA00038502"/>
    </source>
</evidence>
<accession>A0A2U2DXN3</accession>
<keyword evidence="6" id="KW-1185">Reference proteome</keyword>
<evidence type="ECO:0000313" key="5">
    <source>
        <dbReference type="EMBL" id="PWE58071.1"/>
    </source>
</evidence>
<keyword evidence="5" id="KW-0687">Ribonucleoprotein</keyword>
<dbReference type="AlphaFoldDB" id="A0A2U2DXN3"/>
<dbReference type="GO" id="GO:0005737">
    <property type="term" value="C:cytoplasm"/>
    <property type="evidence" value="ECO:0007669"/>
    <property type="project" value="TreeGrafter"/>
</dbReference>
<dbReference type="PANTHER" id="PTHR43792:SF8">
    <property type="entry name" value="[RIBOSOMAL PROTEIN US5]-ALANINE N-ACETYLTRANSFERASE"/>
    <property type="match status" value="1"/>
</dbReference>
<dbReference type="EMBL" id="QFBC01000001">
    <property type="protein sequence ID" value="PWE58071.1"/>
    <property type="molecule type" value="Genomic_DNA"/>
</dbReference>
<dbReference type="Pfam" id="PF13302">
    <property type="entry name" value="Acetyltransf_3"/>
    <property type="match status" value="1"/>
</dbReference>
<evidence type="ECO:0000256" key="1">
    <source>
        <dbReference type="ARBA" id="ARBA00022679"/>
    </source>
</evidence>
<protein>
    <submittedName>
        <fullName evidence="5">30S ribosomal protein S5 alanine N-acetyltransferase</fullName>
    </submittedName>
</protein>
<organism evidence="5 6">
    <name type="scientific">Metarhizobium album</name>
    <dbReference type="NCBI Taxonomy" id="2182425"/>
    <lineage>
        <taxon>Bacteria</taxon>
        <taxon>Pseudomonadati</taxon>
        <taxon>Pseudomonadota</taxon>
        <taxon>Alphaproteobacteria</taxon>
        <taxon>Hyphomicrobiales</taxon>
        <taxon>Rhizobiaceae</taxon>
        <taxon>Metarhizobium</taxon>
    </lineage>
</organism>
<dbReference type="PANTHER" id="PTHR43792">
    <property type="entry name" value="GNAT FAMILY, PUTATIVE (AFU_ORTHOLOGUE AFUA_3G00765)-RELATED-RELATED"/>
    <property type="match status" value="1"/>
</dbReference>
<dbReference type="GO" id="GO:0008999">
    <property type="term" value="F:protein-N-terminal-alanine acetyltransferase activity"/>
    <property type="evidence" value="ECO:0007669"/>
    <property type="project" value="TreeGrafter"/>
</dbReference>
<evidence type="ECO:0000313" key="6">
    <source>
        <dbReference type="Proteomes" id="UP000245252"/>
    </source>
</evidence>
<dbReference type="RefSeq" id="WP_109456587.1">
    <property type="nucleotide sequence ID" value="NZ_QFBC01000001.1"/>
</dbReference>
<dbReference type="GO" id="GO:0005840">
    <property type="term" value="C:ribosome"/>
    <property type="evidence" value="ECO:0007669"/>
    <property type="project" value="UniProtKB-KW"/>
</dbReference>
<name>A0A2U2DXN3_9HYPH</name>
<evidence type="ECO:0000259" key="4">
    <source>
        <dbReference type="PROSITE" id="PS51186"/>
    </source>
</evidence>
<keyword evidence="1 5" id="KW-0808">Transferase</keyword>
<keyword evidence="5" id="KW-0689">Ribosomal protein</keyword>
<dbReference type="InterPro" id="IPR051531">
    <property type="entry name" value="N-acetyltransferase"/>
</dbReference>
<comment type="similarity">
    <text evidence="3">Belongs to the acetyltransferase family. RimJ subfamily.</text>
</comment>
<feature type="domain" description="N-acetyltransferase" evidence="4">
    <location>
        <begin position="23"/>
        <end position="193"/>
    </location>
</feature>